<keyword evidence="2" id="KW-1185">Reference proteome</keyword>
<dbReference type="Proteomes" id="UP001519460">
    <property type="component" value="Unassembled WGS sequence"/>
</dbReference>
<organism evidence="1 2">
    <name type="scientific">Batillaria attramentaria</name>
    <dbReference type="NCBI Taxonomy" id="370345"/>
    <lineage>
        <taxon>Eukaryota</taxon>
        <taxon>Metazoa</taxon>
        <taxon>Spiralia</taxon>
        <taxon>Lophotrochozoa</taxon>
        <taxon>Mollusca</taxon>
        <taxon>Gastropoda</taxon>
        <taxon>Caenogastropoda</taxon>
        <taxon>Sorbeoconcha</taxon>
        <taxon>Cerithioidea</taxon>
        <taxon>Batillariidae</taxon>
        <taxon>Batillaria</taxon>
    </lineage>
</organism>
<evidence type="ECO:0000313" key="1">
    <source>
        <dbReference type="EMBL" id="KAK7487100.1"/>
    </source>
</evidence>
<evidence type="ECO:0000313" key="2">
    <source>
        <dbReference type="Proteomes" id="UP001519460"/>
    </source>
</evidence>
<reference evidence="1 2" key="1">
    <citation type="journal article" date="2023" name="Sci. Data">
        <title>Genome assembly of the Korean intertidal mud-creeper Batillaria attramentaria.</title>
        <authorList>
            <person name="Patra A.K."/>
            <person name="Ho P.T."/>
            <person name="Jun S."/>
            <person name="Lee S.J."/>
            <person name="Kim Y."/>
            <person name="Won Y.J."/>
        </authorList>
    </citation>
    <scope>NUCLEOTIDE SEQUENCE [LARGE SCALE GENOMIC DNA]</scope>
    <source>
        <strain evidence="1">Wonlab-2016</strain>
    </source>
</reference>
<dbReference type="AlphaFoldDB" id="A0ABD0KJ90"/>
<gene>
    <name evidence="1" type="ORF">BaRGS_00021595</name>
</gene>
<name>A0ABD0KJ90_9CAEN</name>
<proteinExistence type="predicted"/>
<comment type="caution">
    <text evidence="1">The sequence shown here is derived from an EMBL/GenBank/DDBJ whole genome shotgun (WGS) entry which is preliminary data.</text>
</comment>
<accession>A0ABD0KJ90</accession>
<dbReference type="EMBL" id="JACVVK020000169">
    <property type="protein sequence ID" value="KAK7487100.1"/>
    <property type="molecule type" value="Genomic_DNA"/>
</dbReference>
<protein>
    <submittedName>
        <fullName evidence="1">Uncharacterized protein</fullName>
    </submittedName>
</protein>
<sequence>MTKCLLAPRCSPVIRLSSRHGHWSLTIAGPLTRTATAIVQSLALSVRAYVHVCENQIKRDQLMLLYLSVYKRRPEWAENQTPGVQLTFATQRVMSRAKHRPRLGRSHENNKLLILEELEFAKRC</sequence>